<dbReference type="EMBL" id="MCGT01000005">
    <property type="protein sequence ID" value="ORX59547.1"/>
    <property type="molecule type" value="Genomic_DNA"/>
</dbReference>
<sequence length="293" mass="32057">MPQVWAITDGGLQSTLHALALANRLGNVTVKKVVSQPSIRLLPLIVQKSLADWGARKKITSLPWYLQGDELDGPGPEYVVSCGSDAVVPGSLHVLKALPSRPYSVFLGHPNLPFLYFDQVVLSKHEANSKMAKLGPLAQQRNSLVTKLPILDIPSNTSLGSTAQQFSQQVLKPLRGKPITAVVVGGHHPDCRWYTEHAVQLADQVKRMVTKLDDNVLVIFTDRASEKNKTAILDTLSPVCEDHPSSIVTWDMTQGDLSSLESAQAYEHVLTNVTRVALTADLDYLTAHACLFR</sequence>
<dbReference type="Pfam" id="PF06258">
    <property type="entry name" value="Mito_fiss_Elm1"/>
    <property type="match status" value="1"/>
</dbReference>
<reference evidence="1 2" key="1">
    <citation type="submission" date="2016-07" db="EMBL/GenBank/DDBJ databases">
        <title>Pervasive Adenine N6-methylation of Active Genes in Fungi.</title>
        <authorList>
            <consortium name="DOE Joint Genome Institute"/>
            <person name="Mondo S.J."/>
            <person name="Dannebaum R.O."/>
            <person name="Kuo R.C."/>
            <person name="Labutti K."/>
            <person name="Haridas S."/>
            <person name="Kuo A."/>
            <person name="Salamov A."/>
            <person name="Ahrendt S.R."/>
            <person name="Lipzen A."/>
            <person name="Sullivan W."/>
            <person name="Andreopoulos W.B."/>
            <person name="Clum A."/>
            <person name="Lindquist E."/>
            <person name="Daum C."/>
            <person name="Ramamoorthy G.K."/>
            <person name="Gryganskyi A."/>
            <person name="Culley D."/>
            <person name="Magnuson J.K."/>
            <person name="James T.Y."/>
            <person name="O'Malley M.A."/>
            <person name="Stajich J.E."/>
            <person name="Spatafora J.W."/>
            <person name="Visel A."/>
            <person name="Grigoriev I.V."/>
        </authorList>
    </citation>
    <scope>NUCLEOTIDE SEQUENCE [LARGE SCALE GENOMIC DNA]</scope>
    <source>
        <strain evidence="1 2">NRRL 3301</strain>
    </source>
</reference>
<dbReference type="Proteomes" id="UP000242146">
    <property type="component" value="Unassembled WGS sequence"/>
</dbReference>
<evidence type="ECO:0008006" key="3">
    <source>
        <dbReference type="Google" id="ProtNLM"/>
    </source>
</evidence>
<comment type="caution">
    <text evidence="1">The sequence shown here is derived from an EMBL/GenBank/DDBJ whole genome shotgun (WGS) entry which is preliminary data.</text>
</comment>
<protein>
    <recommendedName>
        <fullName evidence="3">Mitochondrial fission protein ELM1</fullName>
    </recommendedName>
</protein>
<dbReference type="InterPro" id="IPR009367">
    <property type="entry name" value="Elm1-like"/>
</dbReference>
<dbReference type="OrthoDB" id="1856981at2759"/>
<evidence type="ECO:0000313" key="2">
    <source>
        <dbReference type="Proteomes" id="UP000242146"/>
    </source>
</evidence>
<proteinExistence type="predicted"/>
<name>A0A1X2GQX1_9FUNG</name>
<dbReference type="AlphaFoldDB" id="A0A1X2GQX1"/>
<organism evidence="1 2">
    <name type="scientific">Hesseltinella vesiculosa</name>
    <dbReference type="NCBI Taxonomy" id="101127"/>
    <lineage>
        <taxon>Eukaryota</taxon>
        <taxon>Fungi</taxon>
        <taxon>Fungi incertae sedis</taxon>
        <taxon>Mucoromycota</taxon>
        <taxon>Mucoromycotina</taxon>
        <taxon>Mucoromycetes</taxon>
        <taxon>Mucorales</taxon>
        <taxon>Cunninghamellaceae</taxon>
        <taxon>Hesseltinella</taxon>
    </lineage>
</organism>
<keyword evidence="2" id="KW-1185">Reference proteome</keyword>
<accession>A0A1X2GQX1</accession>
<gene>
    <name evidence="1" type="ORF">DM01DRAFT_1317640</name>
</gene>
<evidence type="ECO:0000313" key="1">
    <source>
        <dbReference type="EMBL" id="ORX59547.1"/>
    </source>
</evidence>